<evidence type="ECO:0008006" key="4">
    <source>
        <dbReference type="Google" id="ProtNLM"/>
    </source>
</evidence>
<feature type="region of interest" description="Disordered" evidence="1">
    <location>
        <begin position="68"/>
        <end position="97"/>
    </location>
</feature>
<evidence type="ECO:0000313" key="3">
    <source>
        <dbReference type="Proteomes" id="UP000006591"/>
    </source>
</evidence>
<accession>A0A0E0ID18</accession>
<name>A0A0E0ID18_ORYNI</name>
<evidence type="ECO:0000313" key="2">
    <source>
        <dbReference type="EnsemblPlants" id="ONIVA08G19150.1"/>
    </source>
</evidence>
<keyword evidence="3" id="KW-1185">Reference proteome</keyword>
<dbReference type="Proteomes" id="UP000006591">
    <property type="component" value="Chromosome 8"/>
</dbReference>
<dbReference type="EnsemblPlants" id="ONIVA08G19150.1">
    <property type="protein sequence ID" value="ONIVA08G19150.1"/>
    <property type="gene ID" value="ONIVA08G19150"/>
</dbReference>
<sequence>MAFSIAGARAGWNNDYAMATVFTRTSNDRDVRVSLRLAAPLASSCVQFYIDDAGAYSMVWRHQPSLTATSSSTRSSAPNEHPTATSLWTTSSSTSPTPTSHGYGLCRLSPTGKKYAPCVFKKTRLQHHDVDTLKLPLFEWEVDGTLQHEEELWSLPSYQGSPLPRITPTFPVFSMHEADVLHFILDRPGYDDKCWVITVDIKNKSSLGSSNEFRDYLMISTDLSKYSLLAIWTGYQQLEPTEWEETRLVQYWWESLANTRGIPKKGLQSLVLLVVWEIWKKRNRRIFDHKEAATGFSNQ</sequence>
<organism evidence="2">
    <name type="scientific">Oryza nivara</name>
    <name type="common">Indian wild rice</name>
    <name type="synonym">Oryza sativa f. spontanea</name>
    <dbReference type="NCBI Taxonomy" id="4536"/>
    <lineage>
        <taxon>Eukaryota</taxon>
        <taxon>Viridiplantae</taxon>
        <taxon>Streptophyta</taxon>
        <taxon>Embryophyta</taxon>
        <taxon>Tracheophyta</taxon>
        <taxon>Spermatophyta</taxon>
        <taxon>Magnoliopsida</taxon>
        <taxon>Liliopsida</taxon>
        <taxon>Poales</taxon>
        <taxon>Poaceae</taxon>
        <taxon>BOP clade</taxon>
        <taxon>Oryzoideae</taxon>
        <taxon>Oryzeae</taxon>
        <taxon>Oryzinae</taxon>
        <taxon>Oryza</taxon>
    </lineage>
</organism>
<protein>
    <recommendedName>
        <fullName evidence="4">DUF1618 domain-containing protein</fullName>
    </recommendedName>
</protein>
<dbReference type="HOGENOM" id="CLU_931843_0_0_1"/>
<reference evidence="2" key="1">
    <citation type="submission" date="2015-04" db="UniProtKB">
        <authorList>
            <consortium name="EnsemblPlants"/>
        </authorList>
    </citation>
    <scope>IDENTIFICATION</scope>
    <source>
        <strain evidence="2">SL10</strain>
    </source>
</reference>
<dbReference type="AlphaFoldDB" id="A0A0E0ID18"/>
<dbReference type="Gramene" id="ONIVA08G19150.1">
    <property type="protein sequence ID" value="ONIVA08G19150.1"/>
    <property type="gene ID" value="ONIVA08G19150"/>
</dbReference>
<evidence type="ECO:0000256" key="1">
    <source>
        <dbReference type="SAM" id="MobiDB-lite"/>
    </source>
</evidence>
<reference evidence="2" key="2">
    <citation type="submission" date="2018-04" db="EMBL/GenBank/DDBJ databases">
        <title>OnivRS2 (Oryza nivara Reference Sequence Version 2).</title>
        <authorList>
            <person name="Zhang J."/>
            <person name="Kudrna D."/>
            <person name="Lee S."/>
            <person name="Talag J."/>
            <person name="Rajasekar S."/>
            <person name="Welchert J."/>
            <person name="Hsing Y.-I."/>
            <person name="Wing R.A."/>
        </authorList>
    </citation>
    <scope>NUCLEOTIDE SEQUENCE [LARGE SCALE GENOMIC DNA]</scope>
    <source>
        <strain evidence="2">SL10</strain>
    </source>
</reference>
<proteinExistence type="predicted"/>